<evidence type="ECO:0000256" key="5">
    <source>
        <dbReference type="ARBA" id="ARBA00022692"/>
    </source>
</evidence>
<evidence type="ECO:0000259" key="9">
    <source>
        <dbReference type="Pfam" id="PF00482"/>
    </source>
</evidence>
<dbReference type="InterPro" id="IPR003004">
    <property type="entry name" value="GspF/PilC"/>
</dbReference>
<dbReference type="InterPro" id="IPR018076">
    <property type="entry name" value="T2SS_GspF_dom"/>
</dbReference>
<dbReference type="Pfam" id="PF00482">
    <property type="entry name" value="T2SSF"/>
    <property type="match status" value="2"/>
</dbReference>
<keyword evidence="4" id="KW-0997">Cell inner membrane</keyword>
<evidence type="ECO:0000256" key="3">
    <source>
        <dbReference type="ARBA" id="ARBA00022475"/>
    </source>
</evidence>
<evidence type="ECO:0000256" key="1">
    <source>
        <dbReference type="ARBA" id="ARBA00004429"/>
    </source>
</evidence>
<gene>
    <name evidence="10" type="ORF">LCGC14_1621000</name>
</gene>
<protein>
    <recommendedName>
        <fullName evidence="9">Type II secretion system protein GspF domain-containing protein</fullName>
    </recommendedName>
</protein>
<dbReference type="GO" id="GO:0015628">
    <property type="term" value="P:protein secretion by the type II secretion system"/>
    <property type="evidence" value="ECO:0007669"/>
    <property type="project" value="TreeGrafter"/>
</dbReference>
<dbReference type="PANTHER" id="PTHR30012:SF0">
    <property type="entry name" value="TYPE II SECRETION SYSTEM PROTEIN F-RELATED"/>
    <property type="match status" value="1"/>
</dbReference>
<sequence length="338" mass="37110">MARFAYQVRDARGGAATGMVTAGSKDEATRMLRSEGHVIVSLTEETDGANSRAAHVPASRAKAKRDDVIFFANQLAVMVDTGVPLAEGMETIADNAENEGFRYVLRTICSQVRSGVEFSAALAHYPRIFGRLFVAMVRASEASGTLGKMLERVAKYLEQERRVRRQVKGAMAYPMGMLGFCILVVVAMLVFVLPRFETIYAGKSAALPLPTRMLLGMSSAVVDYWPLILGVIGLMAVGGWMYFRRPEGKRVLDHIRLRLPILGRMFAKGCLTKALRTLATMVSTGVSMLDSLEITADVAGIAEYRRDWRRMGNGLREGASLAAEMEKSPMILPFVTQM</sequence>
<keyword evidence="3" id="KW-1003">Cell membrane</keyword>
<dbReference type="AlphaFoldDB" id="A0A0F9I5H8"/>
<feature type="non-terminal residue" evidence="10">
    <location>
        <position position="338"/>
    </location>
</feature>
<feature type="domain" description="Type II secretion system protein GspF" evidence="9">
    <location>
        <begin position="71"/>
        <end position="194"/>
    </location>
</feature>
<proteinExistence type="inferred from homology"/>
<feature type="domain" description="Type II secretion system protein GspF" evidence="9">
    <location>
        <begin position="274"/>
        <end position="338"/>
    </location>
</feature>
<organism evidence="10">
    <name type="scientific">marine sediment metagenome</name>
    <dbReference type="NCBI Taxonomy" id="412755"/>
    <lineage>
        <taxon>unclassified sequences</taxon>
        <taxon>metagenomes</taxon>
        <taxon>ecological metagenomes</taxon>
    </lineage>
</organism>
<evidence type="ECO:0000256" key="6">
    <source>
        <dbReference type="ARBA" id="ARBA00022989"/>
    </source>
</evidence>
<name>A0A0F9I5H8_9ZZZZ</name>
<accession>A0A0F9I5H8</accession>
<evidence type="ECO:0000313" key="10">
    <source>
        <dbReference type="EMBL" id="KKM22861.1"/>
    </source>
</evidence>
<evidence type="ECO:0000256" key="8">
    <source>
        <dbReference type="SAM" id="Phobius"/>
    </source>
</evidence>
<dbReference type="InterPro" id="IPR042094">
    <property type="entry name" value="T2SS_GspF_sf"/>
</dbReference>
<keyword evidence="5 8" id="KW-0812">Transmembrane</keyword>
<comment type="caution">
    <text evidence="10">The sequence shown here is derived from an EMBL/GenBank/DDBJ whole genome shotgun (WGS) entry which is preliminary data.</text>
</comment>
<keyword evidence="6 8" id="KW-1133">Transmembrane helix</keyword>
<dbReference type="Gene3D" id="1.20.81.30">
    <property type="entry name" value="Type II secretion system (T2SS), domain F"/>
    <property type="match status" value="2"/>
</dbReference>
<comment type="subcellular location">
    <subcellularLocation>
        <location evidence="1">Cell inner membrane</location>
        <topology evidence="1">Multi-pass membrane protein</topology>
    </subcellularLocation>
</comment>
<dbReference type="PANTHER" id="PTHR30012">
    <property type="entry name" value="GENERAL SECRETION PATHWAY PROTEIN"/>
    <property type="match status" value="1"/>
</dbReference>
<dbReference type="EMBL" id="LAZR01013245">
    <property type="protein sequence ID" value="KKM22861.1"/>
    <property type="molecule type" value="Genomic_DNA"/>
</dbReference>
<comment type="similarity">
    <text evidence="2">Belongs to the GSP F family.</text>
</comment>
<feature type="transmembrane region" description="Helical" evidence="8">
    <location>
        <begin position="224"/>
        <end position="243"/>
    </location>
</feature>
<evidence type="ECO:0000256" key="4">
    <source>
        <dbReference type="ARBA" id="ARBA00022519"/>
    </source>
</evidence>
<reference evidence="10" key="1">
    <citation type="journal article" date="2015" name="Nature">
        <title>Complex archaea that bridge the gap between prokaryotes and eukaryotes.</title>
        <authorList>
            <person name="Spang A."/>
            <person name="Saw J.H."/>
            <person name="Jorgensen S.L."/>
            <person name="Zaremba-Niedzwiedzka K."/>
            <person name="Martijn J."/>
            <person name="Lind A.E."/>
            <person name="van Eijk R."/>
            <person name="Schleper C."/>
            <person name="Guy L."/>
            <person name="Ettema T.J."/>
        </authorList>
    </citation>
    <scope>NUCLEOTIDE SEQUENCE</scope>
</reference>
<dbReference type="FunFam" id="1.20.81.30:FF:000001">
    <property type="entry name" value="Type II secretion system protein F"/>
    <property type="match status" value="1"/>
</dbReference>
<evidence type="ECO:0000256" key="2">
    <source>
        <dbReference type="ARBA" id="ARBA00005745"/>
    </source>
</evidence>
<dbReference type="GO" id="GO:0005886">
    <property type="term" value="C:plasma membrane"/>
    <property type="evidence" value="ECO:0007669"/>
    <property type="project" value="UniProtKB-SubCell"/>
</dbReference>
<feature type="transmembrane region" description="Helical" evidence="8">
    <location>
        <begin position="171"/>
        <end position="193"/>
    </location>
</feature>
<keyword evidence="7 8" id="KW-0472">Membrane</keyword>
<evidence type="ECO:0000256" key="7">
    <source>
        <dbReference type="ARBA" id="ARBA00023136"/>
    </source>
</evidence>